<sequence>MRPRAPTYPPDPRPPTMLRRLLSTLGDTETRRRAARSLAVLCGIGYALTIVVMAGTGLGLRRWFFALLVWGALIYIPLRILLEAFQTIAPAMRQRLIAQTATRPDRYASRAAIELVVDGLLGRSVIMPRIATPVQQAKAREGAVAVLERVGGRSADIAAAAVHGLAAVERWVTHLASWSQAAAAGNIQARWADVRALVGLAVATEVLIAAYEDGTGNRFAPGSLHGGAAVAYLETCLDFCDQLALDVDTVPWTEPGLRLDADPSLRDQTRAAWKAFSETPSPALAARKAFVDTLLARTS</sequence>
<feature type="transmembrane region" description="Helical" evidence="1">
    <location>
        <begin position="38"/>
        <end position="57"/>
    </location>
</feature>
<keyword evidence="1" id="KW-1133">Transmembrane helix</keyword>
<evidence type="ECO:0000256" key="1">
    <source>
        <dbReference type="SAM" id="Phobius"/>
    </source>
</evidence>
<dbReference type="EMBL" id="VBAJ01000022">
    <property type="protein sequence ID" value="TMJ10112.1"/>
    <property type="molecule type" value="Genomic_DNA"/>
</dbReference>
<keyword evidence="1" id="KW-0812">Transmembrane</keyword>
<reference evidence="2 3" key="1">
    <citation type="journal article" date="2019" name="Nat. Microbiol.">
        <title>Mediterranean grassland soil C-N compound turnover is dependent on rainfall and depth, and is mediated by genomically divergent microorganisms.</title>
        <authorList>
            <person name="Diamond S."/>
            <person name="Andeer P.F."/>
            <person name="Li Z."/>
            <person name="Crits-Christoph A."/>
            <person name="Burstein D."/>
            <person name="Anantharaman K."/>
            <person name="Lane K.R."/>
            <person name="Thomas B.C."/>
            <person name="Pan C."/>
            <person name="Northen T.R."/>
            <person name="Banfield J.F."/>
        </authorList>
    </citation>
    <scope>NUCLEOTIDE SEQUENCE [LARGE SCALE GENOMIC DNA]</scope>
    <source>
        <strain evidence="2">NP_2</strain>
    </source>
</reference>
<feature type="transmembrane region" description="Helical" evidence="1">
    <location>
        <begin position="63"/>
        <end position="82"/>
    </location>
</feature>
<evidence type="ECO:0000313" key="3">
    <source>
        <dbReference type="Proteomes" id="UP000318661"/>
    </source>
</evidence>
<name>A0A537LQ97_9BACT</name>
<evidence type="ECO:0000313" key="2">
    <source>
        <dbReference type="EMBL" id="TMJ10112.1"/>
    </source>
</evidence>
<accession>A0A537LQ97</accession>
<comment type="caution">
    <text evidence="2">The sequence shown here is derived from an EMBL/GenBank/DDBJ whole genome shotgun (WGS) entry which is preliminary data.</text>
</comment>
<gene>
    <name evidence="2" type="ORF">E6G99_01510</name>
</gene>
<dbReference type="Proteomes" id="UP000318661">
    <property type="component" value="Unassembled WGS sequence"/>
</dbReference>
<keyword evidence="1" id="KW-0472">Membrane</keyword>
<proteinExistence type="predicted"/>
<protein>
    <submittedName>
        <fullName evidence="2">Uncharacterized protein</fullName>
    </submittedName>
</protein>
<dbReference type="AlphaFoldDB" id="A0A537LQ97"/>
<organism evidence="2 3">
    <name type="scientific">Candidatus Segetimicrobium genomatis</name>
    <dbReference type="NCBI Taxonomy" id="2569760"/>
    <lineage>
        <taxon>Bacteria</taxon>
        <taxon>Bacillati</taxon>
        <taxon>Candidatus Sysuimicrobiota</taxon>
        <taxon>Candidatus Sysuimicrobiia</taxon>
        <taxon>Candidatus Sysuimicrobiales</taxon>
        <taxon>Candidatus Segetimicrobiaceae</taxon>
        <taxon>Candidatus Segetimicrobium</taxon>
    </lineage>
</organism>